<evidence type="ECO:0000256" key="5">
    <source>
        <dbReference type="SAM" id="Phobius"/>
    </source>
</evidence>
<evidence type="ECO:0000256" key="3">
    <source>
        <dbReference type="ARBA" id="ARBA00022989"/>
    </source>
</evidence>
<dbReference type="EMBL" id="MFJB01000054">
    <property type="protein sequence ID" value="OGF99685.1"/>
    <property type="molecule type" value="Genomic_DNA"/>
</dbReference>
<dbReference type="GO" id="GO:0005384">
    <property type="term" value="F:manganese ion transmembrane transporter activity"/>
    <property type="evidence" value="ECO:0007669"/>
    <property type="project" value="InterPro"/>
</dbReference>
<name>A0A1F5YHM6_9BACT</name>
<comment type="caution">
    <text evidence="6">The sequence shown here is derived from an EMBL/GenBank/DDBJ whole genome shotgun (WGS) entry which is preliminary data.</text>
</comment>
<dbReference type="Proteomes" id="UP000177396">
    <property type="component" value="Unassembled WGS sequence"/>
</dbReference>
<feature type="transmembrane region" description="Helical" evidence="5">
    <location>
        <begin position="27"/>
        <end position="47"/>
    </location>
</feature>
<comment type="subcellular location">
    <subcellularLocation>
        <location evidence="1">Endomembrane system</location>
        <topology evidence="1">Multi-pass membrane protein</topology>
    </subcellularLocation>
</comment>
<gene>
    <name evidence="6" type="ORF">A2153_00505</name>
</gene>
<sequence>MDRISQARQGFLEKNLAKTEISHSKNAIIFSLIISAVTLFSVGFYKAKITTNSKFLKSGLEILIIGLLSAFIGYFIGSLFKINSTY</sequence>
<organism evidence="6 7">
    <name type="scientific">Candidatus Gottesmanbacteria bacterium RBG_16_38_7b</name>
    <dbReference type="NCBI Taxonomy" id="1798372"/>
    <lineage>
        <taxon>Bacteria</taxon>
        <taxon>Candidatus Gottesmaniibacteriota</taxon>
    </lineage>
</organism>
<accession>A0A1F5YHM6</accession>
<proteinExistence type="predicted"/>
<keyword evidence="2 5" id="KW-0812">Transmembrane</keyword>
<dbReference type="AlphaFoldDB" id="A0A1F5YHM6"/>
<keyword evidence="4 5" id="KW-0472">Membrane</keyword>
<evidence type="ECO:0000256" key="4">
    <source>
        <dbReference type="ARBA" id="ARBA00023136"/>
    </source>
</evidence>
<dbReference type="Pfam" id="PF01988">
    <property type="entry name" value="VIT1"/>
    <property type="match status" value="1"/>
</dbReference>
<feature type="transmembrane region" description="Helical" evidence="5">
    <location>
        <begin position="59"/>
        <end position="80"/>
    </location>
</feature>
<dbReference type="GO" id="GO:0030026">
    <property type="term" value="P:intracellular manganese ion homeostasis"/>
    <property type="evidence" value="ECO:0007669"/>
    <property type="project" value="InterPro"/>
</dbReference>
<evidence type="ECO:0000313" key="6">
    <source>
        <dbReference type="EMBL" id="OGF99685.1"/>
    </source>
</evidence>
<dbReference type="InterPro" id="IPR008217">
    <property type="entry name" value="Ccc1_fam"/>
</dbReference>
<protein>
    <submittedName>
        <fullName evidence="6">Uncharacterized protein</fullName>
    </submittedName>
</protein>
<dbReference type="GO" id="GO:0012505">
    <property type="term" value="C:endomembrane system"/>
    <property type="evidence" value="ECO:0007669"/>
    <property type="project" value="UniProtKB-SubCell"/>
</dbReference>
<evidence type="ECO:0000256" key="1">
    <source>
        <dbReference type="ARBA" id="ARBA00004127"/>
    </source>
</evidence>
<evidence type="ECO:0000256" key="2">
    <source>
        <dbReference type="ARBA" id="ARBA00022692"/>
    </source>
</evidence>
<reference evidence="6 7" key="1">
    <citation type="journal article" date="2016" name="Nat. Commun.">
        <title>Thousands of microbial genomes shed light on interconnected biogeochemical processes in an aquifer system.</title>
        <authorList>
            <person name="Anantharaman K."/>
            <person name="Brown C.T."/>
            <person name="Hug L.A."/>
            <person name="Sharon I."/>
            <person name="Castelle C.J."/>
            <person name="Probst A.J."/>
            <person name="Thomas B.C."/>
            <person name="Singh A."/>
            <person name="Wilkins M.J."/>
            <person name="Karaoz U."/>
            <person name="Brodie E.L."/>
            <person name="Williams K.H."/>
            <person name="Hubbard S.S."/>
            <person name="Banfield J.F."/>
        </authorList>
    </citation>
    <scope>NUCLEOTIDE SEQUENCE [LARGE SCALE GENOMIC DNA]</scope>
</reference>
<evidence type="ECO:0000313" key="7">
    <source>
        <dbReference type="Proteomes" id="UP000177396"/>
    </source>
</evidence>
<keyword evidence="3 5" id="KW-1133">Transmembrane helix</keyword>